<feature type="compositionally biased region" description="Basic and acidic residues" evidence="2">
    <location>
        <begin position="307"/>
        <end position="317"/>
    </location>
</feature>
<dbReference type="InterPro" id="IPR004148">
    <property type="entry name" value="BAR_dom"/>
</dbReference>
<dbReference type="AlphaFoldDB" id="A0A2V1EC68"/>
<evidence type="ECO:0000256" key="2">
    <source>
        <dbReference type="SAM" id="MobiDB-lite"/>
    </source>
</evidence>
<evidence type="ECO:0000256" key="1">
    <source>
        <dbReference type="SAM" id="Coils"/>
    </source>
</evidence>
<keyword evidence="5" id="KW-1185">Reference proteome</keyword>
<feature type="coiled-coil region" evidence="1">
    <location>
        <begin position="126"/>
        <end position="188"/>
    </location>
</feature>
<evidence type="ECO:0000313" key="4">
    <source>
        <dbReference type="EMBL" id="PVI07639.1"/>
    </source>
</evidence>
<protein>
    <submittedName>
        <fullName evidence="4">BAR-domain-containing protein</fullName>
    </submittedName>
</protein>
<dbReference type="SMART" id="SM00721">
    <property type="entry name" value="BAR"/>
    <property type="match status" value="1"/>
</dbReference>
<gene>
    <name evidence="4" type="ORF">DM02DRAFT_285758</name>
</gene>
<dbReference type="SUPFAM" id="SSF103657">
    <property type="entry name" value="BAR/IMD domain-like"/>
    <property type="match status" value="1"/>
</dbReference>
<dbReference type="STRING" id="97972.A0A2V1EC68"/>
<dbReference type="OrthoDB" id="14167at2759"/>
<feature type="compositionally biased region" description="Low complexity" evidence="2">
    <location>
        <begin position="233"/>
        <end position="243"/>
    </location>
</feature>
<dbReference type="InterPro" id="IPR027267">
    <property type="entry name" value="AH/BAR_dom_sf"/>
</dbReference>
<dbReference type="Gene3D" id="1.20.1270.60">
    <property type="entry name" value="Arfaptin homology (AH) domain/BAR domain"/>
    <property type="match status" value="1"/>
</dbReference>
<feature type="compositionally biased region" description="Low complexity" evidence="2">
    <location>
        <begin position="278"/>
        <end position="291"/>
    </location>
</feature>
<accession>A0A2V1EC68</accession>
<dbReference type="EMBL" id="KZ805303">
    <property type="protein sequence ID" value="PVI07639.1"/>
    <property type="molecule type" value="Genomic_DNA"/>
</dbReference>
<feature type="region of interest" description="Disordered" evidence="2">
    <location>
        <begin position="231"/>
        <end position="427"/>
    </location>
</feature>
<feature type="compositionally biased region" description="Polar residues" evidence="2">
    <location>
        <begin position="418"/>
        <end position="427"/>
    </location>
</feature>
<name>A0A2V1EC68_9PLEO</name>
<dbReference type="Proteomes" id="UP000244855">
    <property type="component" value="Unassembled WGS sequence"/>
</dbReference>
<dbReference type="Pfam" id="PF03114">
    <property type="entry name" value="BAR"/>
    <property type="match status" value="1"/>
</dbReference>
<evidence type="ECO:0000259" key="3">
    <source>
        <dbReference type="PROSITE" id="PS51021"/>
    </source>
</evidence>
<reference evidence="4 5" key="1">
    <citation type="journal article" date="2018" name="Sci. Rep.">
        <title>Comparative genomics provides insights into the lifestyle and reveals functional heterogeneity of dark septate endophytic fungi.</title>
        <authorList>
            <person name="Knapp D.G."/>
            <person name="Nemeth J.B."/>
            <person name="Barry K."/>
            <person name="Hainaut M."/>
            <person name="Henrissat B."/>
            <person name="Johnson J."/>
            <person name="Kuo A."/>
            <person name="Lim J.H.P."/>
            <person name="Lipzen A."/>
            <person name="Nolan M."/>
            <person name="Ohm R.A."/>
            <person name="Tamas L."/>
            <person name="Grigoriev I.V."/>
            <person name="Spatafora J.W."/>
            <person name="Nagy L.G."/>
            <person name="Kovacs G.M."/>
        </authorList>
    </citation>
    <scope>NUCLEOTIDE SEQUENCE [LARGE SCALE GENOMIC DNA]</scope>
    <source>
        <strain evidence="4 5">DSE2036</strain>
    </source>
</reference>
<sequence length="427" mass="48070">MNVNKKLGRFKQWAGEKMGNESQTGLSEDFKALELEMNLRHEGMDKMQKSMTVYVKSLSKRAEGHDREKTLPGGHLGSSMVTHSEDFEPDSEFGNCLASLGRANERLARVQETYVQDATSTWLEGLDRSVAQMKEYQGARKKLEQRRLAYDTSLAKMQKAKKEDFRVEEELRAQKAKYEETSEDVYRRMQDIKESEVDMIQDLTQFLEAELSYYDRCREILLNVKRDWPAQDSSINRSRSRSNTAAHGYAERFNPPEEEPAPEPARITIPKLPSRNLSPSHGTSSPSSYGGRPTYSRQNTFDSPPRINRDTREDSPARKLSRIPTEPTAVLAGRNSLRPVRTANTFSDEYGDDYPDTNGHRRDRSPSPAASSQGSVLSRAASWTGAEAPTHGKKAPPPPPPSRAKKPPPPPPPMKRSGLSSSEVSHY</sequence>
<evidence type="ECO:0000313" key="5">
    <source>
        <dbReference type="Proteomes" id="UP000244855"/>
    </source>
</evidence>
<feature type="domain" description="BAR" evidence="3">
    <location>
        <begin position="15"/>
        <end position="237"/>
    </location>
</feature>
<dbReference type="GO" id="GO:0005737">
    <property type="term" value="C:cytoplasm"/>
    <property type="evidence" value="ECO:0007669"/>
    <property type="project" value="InterPro"/>
</dbReference>
<keyword evidence="1" id="KW-0175">Coiled coil</keyword>
<feature type="compositionally biased region" description="Pro residues" evidence="2">
    <location>
        <begin position="395"/>
        <end position="414"/>
    </location>
</feature>
<proteinExistence type="predicted"/>
<dbReference type="PROSITE" id="PS51021">
    <property type="entry name" value="BAR"/>
    <property type="match status" value="1"/>
</dbReference>
<organism evidence="4 5">
    <name type="scientific">Periconia macrospinosa</name>
    <dbReference type="NCBI Taxonomy" id="97972"/>
    <lineage>
        <taxon>Eukaryota</taxon>
        <taxon>Fungi</taxon>
        <taxon>Dikarya</taxon>
        <taxon>Ascomycota</taxon>
        <taxon>Pezizomycotina</taxon>
        <taxon>Dothideomycetes</taxon>
        <taxon>Pleosporomycetidae</taxon>
        <taxon>Pleosporales</taxon>
        <taxon>Massarineae</taxon>
        <taxon>Periconiaceae</taxon>
        <taxon>Periconia</taxon>
    </lineage>
</organism>